<dbReference type="AlphaFoldDB" id="A0A1V6NU21"/>
<accession>A0A1V6NU21</accession>
<gene>
    <name evidence="1" type="ORF">PENPOL_c003G01085</name>
</gene>
<evidence type="ECO:0000313" key="1">
    <source>
        <dbReference type="EMBL" id="OQD68213.1"/>
    </source>
</evidence>
<evidence type="ECO:0000313" key="2">
    <source>
        <dbReference type="Proteomes" id="UP000191408"/>
    </source>
</evidence>
<comment type="caution">
    <text evidence="1">The sequence shown here is derived from an EMBL/GenBank/DDBJ whole genome shotgun (WGS) entry which is preliminary data.</text>
</comment>
<name>A0A1V6NU21_PENPO</name>
<protein>
    <submittedName>
        <fullName evidence="1">Uncharacterized protein</fullName>
    </submittedName>
</protein>
<organism evidence="1 2">
    <name type="scientific">Penicillium polonicum</name>
    <dbReference type="NCBI Taxonomy" id="60169"/>
    <lineage>
        <taxon>Eukaryota</taxon>
        <taxon>Fungi</taxon>
        <taxon>Dikarya</taxon>
        <taxon>Ascomycota</taxon>
        <taxon>Pezizomycotina</taxon>
        <taxon>Eurotiomycetes</taxon>
        <taxon>Eurotiomycetidae</taxon>
        <taxon>Eurotiales</taxon>
        <taxon>Aspergillaceae</taxon>
        <taxon>Penicillium</taxon>
    </lineage>
</organism>
<dbReference type="EMBL" id="MDYM01000003">
    <property type="protein sequence ID" value="OQD68213.1"/>
    <property type="molecule type" value="Genomic_DNA"/>
</dbReference>
<dbReference type="OrthoDB" id="4367459at2759"/>
<keyword evidence="2" id="KW-1185">Reference proteome</keyword>
<proteinExistence type="predicted"/>
<dbReference type="Proteomes" id="UP000191408">
    <property type="component" value="Unassembled WGS sequence"/>
</dbReference>
<reference evidence="2" key="1">
    <citation type="journal article" date="2017" name="Nat. Microbiol.">
        <title>Global analysis of biosynthetic gene clusters reveals vast potential of secondary metabolite production in Penicillium species.</title>
        <authorList>
            <person name="Nielsen J.C."/>
            <person name="Grijseels S."/>
            <person name="Prigent S."/>
            <person name="Ji B."/>
            <person name="Dainat J."/>
            <person name="Nielsen K.F."/>
            <person name="Frisvad J.C."/>
            <person name="Workman M."/>
            <person name="Nielsen J."/>
        </authorList>
    </citation>
    <scope>NUCLEOTIDE SEQUENCE [LARGE SCALE GENOMIC DNA]</scope>
    <source>
        <strain evidence="2">IBT 4502</strain>
    </source>
</reference>
<sequence>MPAKNIIFTSASRATLGDGYASDQVKLKRERSPQLHNLIGFFQRQEKQIFSVQVLARRRVTAIALPNVESLWSDEGHFRPHATFHPRIKLDGWNIQYPNSEEEAYHLHGDILSDFTFGSERGPWASLETPNPFFGVTNGLLRRGVEGEEYWHLETLKEWKGPESEKPIYLPPPHVKMSVGHTCEAPENALLGTEMRAILSF</sequence>